<evidence type="ECO:0000256" key="10">
    <source>
        <dbReference type="RuleBase" id="RU000688"/>
    </source>
</evidence>
<evidence type="ECO:0000256" key="4">
    <source>
        <dbReference type="ARBA" id="ARBA00022692"/>
    </source>
</evidence>
<accession>A0AA36CZD4</accession>
<feature type="domain" description="G-protein coupled receptors family 1 profile" evidence="12">
    <location>
        <begin position="42"/>
        <end position="380"/>
    </location>
</feature>
<dbReference type="GO" id="GO:0005886">
    <property type="term" value="C:plasma membrane"/>
    <property type="evidence" value="ECO:0007669"/>
    <property type="project" value="UniProtKB-SubCell"/>
</dbReference>
<gene>
    <name evidence="13" type="ORF">MSPICULIGERA_LOCUS16033</name>
</gene>
<comment type="caution">
    <text evidence="13">The sequence shown here is derived from an EMBL/GenBank/DDBJ whole genome shotgun (WGS) entry which is preliminary data.</text>
</comment>
<keyword evidence="4 10" id="KW-0812">Transmembrane</keyword>
<keyword evidence="7 11" id="KW-0472">Membrane</keyword>
<dbReference type="PANTHER" id="PTHR24238:SF60">
    <property type="entry name" value="G-PROTEIN COUPLED RECEPTORS FAMILY 1 PROFILE DOMAIN-CONTAINING PROTEIN"/>
    <property type="match status" value="1"/>
</dbReference>
<evidence type="ECO:0000256" key="1">
    <source>
        <dbReference type="ARBA" id="ARBA00004651"/>
    </source>
</evidence>
<name>A0AA36CZD4_9BILA</name>
<evidence type="ECO:0000256" key="2">
    <source>
        <dbReference type="ARBA" id="ARBA00010663"/>
    </source>
</evidence>
<dbReference type="InterPro" id="IPR000611">
    <property type="entry name" value="NPY_rcpt"/>
</dbReference>
<evidence type="ECO:0000256" key="6">
    <source>
        <dbReference type="ARBA" id="ARBA00023040"/>
    </source>
</evidence>
<evidence type="ECO:0000313" key="13">
    <source>
        <dbReference type="EMBL" id="CAJ0577766.1"/>
    </source>
</evidence>
<keyword evidence="5 11" id="KW-1133">Transmembrane helix</keyword>
<feature type="transmembrane region" description="Helical" evidence="11">
    <location>
        <begin position="324"/>
        <end position="343"/>
    </location>
</feature>
<comment type="similarity">
    <text evidence="2 10">Belongs to the G-protein coupled receptor 1 family.</text>
</comment>
<evidence type="ECO:0000256" key="3">
    <source>
        <dbReference type="ARBA" id="ARBA00022475"/>
    </source>
</evidence>
<evidence type="ECO:0000256" key="11">
    <source>
        <dbReference type="SAM" id="Phobius"/>
    </source>
</evidence>
<feature type="transmembrane region" description="Helical" evidence="11">
    <location>
        <begin position="105"/>
        <end position="123"/>
    </location>
</feature>
<dbReference type="AlphaFoldDB" id="A0AA36CZD4"/>
<dbReference type="Pfam" id="PF00001">
    <property type="entry name" value="7tm_1"/>
    <property type="match status" value="1"/>
</dbReference>
<feature type="transmembrane region" description="Helical" evidence="11">
    <location>
        <begin position="26"/>
        <end position="52"/>
    </location>
</feature>
<evidence type="ECO:0000313" key="14">
    <source>
        <dbReference type="Proteomes" id="UP001177023"/>
    </source>
</evidence>
<proteinExistence type="inferred from homology"/>
<feature type="transmembrane region" description="Helical" evidence="11">
    <location>
        <begin position="64"/>
        <end position="85"/>
    </location>
</feature>
<feature type="transmembrane region" description="Helical" evidence="11">
    <location>
        <begin position="363"/>
        <end position="383"/>
    </location>
</feature>
<comment type="subcellular location">
    <subcellularLocation>
        <location evidence="1">Cell membrane</location>
        <topology evidence="1">Multi-pass membrane protein</topology>
    </subcellularLocation>
</comment>
<feature type="transmembrane region" description="Helical" evidence="11">
    <location>
        <begin position="186"/>
        <end position="210"/>
    </location>
</feature>
<evidence type="ECO:0000256" key="8">
    <source>
        <dbReference type="ARBA" id="ARBA00023170"/>
    </source>
</evidence>
<keyword evidence="14" id="KW-1185">Reference proteome</keyword>
<sequence length="445" mass="50334">MEESELLPVSSSEYPSCRPNFSAYNIGLSLVFSTVFVLSLLGNTVVILTILYRRRKAARSVTNLYLLNLAVADLLRSLACIPPTLLTEITHCWTLGKTLCHTVAFLQPVSVCASAYTLTVIAIERYYAICRPLHLRKWHTKKRALGLLAVVWLWSLLCNAVSFFIFDSHQIEKDVWTCNPVRSTTIMFFYQLYLTLALLFIPLGLMVALYGNVICTLNGDSLESQPGTIVEWICKAVKLSKKKKNINAKEMETLSLPGNTANEISGRRNSFLRGSFGRSIWESFRNISLFGILTPRSSLDSSLIVLRSTNQEKILTSKRRVTRMLMTIVLLFALCWTPNYIFWLVVRFCDLFDAEVFNNTLNSVLTALTYVSSCTNPITYCFMNKSFRHSLLSVCRRKPPCPSPKRFAQRCSNSDRQPCARINALPLIRVDMVDINANAIPDSTE</sequence>
<dbReference type="GO" id="GO:0004983">
    <property type="term" value="F:neuropeptide Y receptor activity"/>
    <property type="evidence" value="ECO:0007669"/>
    <property type="project" value="InterPro"/>
</dbReference>
<dbReference type="SUPFAM" id="SSF81321">
    <property type="entry name" value="Family A G protein-coupled receptor-like"/>
    <property type="match status" value="1"/>
</dbReference>
<evidence type="ECO:0000256" key="7">
    <source>
        <dbReference type="ARBA" id="ARBA00023136"/>
    </source>
</evidence>
<reference evidence="13" key="1">
    <citation type="submission" date="2023-06" db="EMBL/GenBank/DDBJ databases">
        <authorList>
            <person name="Delattre M."/>
        </authorList>
    </citation>
    <scope>NUCLEOTIDE SEQUENCE</scope>
    <source>
        <strain evidence="13">AF72</strain>
    </source>
</reference>
<keyword evidence="8 10" id="KW-0675">Receptor</keyword>
<evidence type="ECO:0000256" key="5">
    <source>
        <dbReference type="ARBA" id="ARBA00022989"/>
    </source>
</evidence>
<dbReference type="Gene3D" id="1.20.1070.10">
    <property type="entry name" value="Rhodopsin 7-helix transmembrane proteins"/>
    <property type="match status" value="1"/>
</dbReference>
<dbReference type="PRINTS" id="PR00237">
    <property type="entry name" value="GPCRRHODOPSN"/>
</dbReference>
<dbReference type="InterPro" id="IPR000276">
    <property type="entry name" value="GPCR_Rhodpsn"/>
</dbReference>
<dbReference type="PROSITE" id="PS00237">
    <property type="entry name" value="G_PROTEIN_RECEP_F1_1"/>
    <property type="match status" value="1"/>
</dbReference>
<dbReference type="Proteomes" id="UP001177023">
    <property type="component" value="Unassembled WGS sequence"/>
</dbReference>
<protein>
    <recommendedName>
        <fullName evidence="12">G-protein coupled receptors family 1 profile domain-containing protein</fullName>
    </recommendedName>
</protein>
<evidence type="ECO:0000259" key="12">
    <source>
        <dbReference type="PROSITE" id="PS50262"/>
    </source>
</evidence>
<keyword evidence="6 10" id="KW-0297">G-protein coupled receptor</keyword>
<organism evidence="13 14">
    <name type="scientific">Mesorhabditis spiculigera</name>
    <dbReference type="NCBI Taxonomy" id="96644"/>
    <lineage>
        <taxon>Eukaryota</taxon>
        <taxon>Metazoa</taxon>
        <taxon>Ecdysozoa</taxon>
        <taxon>Nematoda</taxon>
        <taxon>Chromadorea</taxon>
        <taxon>Rhabditida</taxon>
        <taxon>Rhabditina</taxon>
        <taxon>Rhabditomorpha</taxon>
        <taxon>Rhabditoidea</taxon>
        <taxon>Rhabditidae</taxon>
        <taxon>Mesorhabditinae</taxon>
        <taxon>Mesorhabditis</taxon>
    </lineage>
</organism>
<dbReference type="PROSITE" id="PS50262">
    <property type="entry name" value="G_PROTEIN_RECEP_F1_2"/>
    <property type="match status" value="1"/>
</dbReference>
<feature type="transmembrane region" description="Helical" evidence="11">
    <location>
        <begin position="144"/>
        <end position="166"/>
    </location>
</feature>
<dbReference type="EMBL" id="CATQJA010002651">
    <property type="protein sequence ID" value="CAJ0577766.1"/>
    <property type="molecule type" value="Genomic_DNA"/>
</dbReference>
<dbReference type="PRINTS" id="PR01012">
    <property type="entry name" value="NRPEPTIDEYR"/>
</dbReference>
<dbReference type="PANTHER" id="PTHR24238">
    <property type="entry name" value="G-PROTEIN COUPLED RECEPTOR"/>
    <property type="match status" value="1"/>
</dbReference>
<feature type="non-terminal residue" evidence="13">
    <location>
        <position position="1"/>
    </location>
</feature>
<keyword evidence="9 10" id="KW-0807">Transducer</keyword>
<evidence type="ECO:0000256" key="9">
    <source>
        <dbReference type="ARBA" id="ARBA00023224"/>
    </source>
</evidence>
<keyword evidence="3" id="KW-1003">Cell membrane</keyword>
<dbReference type="CDD" id="cd14993">
    <property type="entry name" value="7tmA_CCKR-like"/>
    <property type="match status" value="1"/>
</dbReference>
<dbReference type="InterPro" id="IPR017452">
    <property type="entry name" value="GPCR_Rhodpsn_7TM"/>
</dbReference>